<dbReference type="AlphaFoldDB" id="A0A072TIU7"/>
<dbReference type="Proteomes" id="UP000002051">
    <property type="component" value="Unassembled WGS sequence"/>
</dbReference>
<keyword evidence="3" id="KW-1185">Reference proteome</keyword>
<proteinExistence type="predicted"/>
<reference evidence="2" key="3">
    <citation type="submission" date="2015-06" db="UniProtKB">
        <authorList>
            <consortium name="EnsemblPlants"/>
        </authorList>
    </citation>
    <scope>IDENTIFICATION</scope>
    <source>
        <strain evidence="2">cv. Jemalong A17</strain>
    </source>
</reference>
<evidence type="ECO:0000313" key="3">
    <source>
        <dbReference type="Proteomes" id="UP000002051"/>
    </source>
</evidence>
<organism evidence="1 3">
    <name type="scientific">Medicago truncatula</name>
    <name type="common">Barrel medic</name>
    <name type="synonym">Medicago tribuloides</name>
    <dbReference type="NCBI Taxonomy" id="3880"/>
    <lineage>
        <taxon>Eukaryota</taxon>
        <taxon>Viridiplantae</taxon>
        <taxon>Streptophyta</taxon>
        <taxon>Embryophyta</taxon>
        <taxon>Tracheophyta</taxon>
        <taxon>Spermatophyta</taxon>
        <taxon>Magnoliopsida</taxon>
        <taxon>eudicotyledons</taxon>
        <taxon>Gunneridae</taxon>
        <taxon>Pentapetalae</taxon>
        <taxon>rosids</taxon>
        <taxon>fabids</taxon>
        <taxon>Fabales</taxon>
        <taxon>Fabaceae</taxon>
        <taxon>Papilionoideae</taxon>
        <taxon>50 kb inversion clade</taxon>
        <taxon>NPAAA clade</taxon>
        <taxon>Hologalegina</taxon>
        <taxon>IRL clade</taxon>
        <taxon>Trifolieae</taxon>
        <taxon>Medicago</taxon>
    </lineage>
</organism>
<dbReference type="HOGENOM" id="CLU_2362974_0_0_1"/>
<reference evidence="1 3" key="1">
    <citation type="journal article" date="2011" name="Nature">
        <title>The Medicago genome provides insight into the evolution of rhizobial symbioses.</title>
        <authorList>
            <person name="Young N.D."/>
            <person name="Debelle F."/>
            <person name="Oldroyd G.E."/>
            <person name="Geurts R."/>
            <person name="Cannon S.B."/>
            <person name="Udvardi M.K."/>
            <person name="Benedito V.A."/>
            <person name="Mayer K.F."/>
            <person name="Gouzy J."/>
            <person name="Schoof H."/>
            <person name="Van de Peer Y."/>
            <person name="Proost S."/>
            <person name="Cook D.R."/>
            <person name="Meyers B.C."/>
            <person name="Spannagl M."/>
            <person name="Cheung F."/>
            <person name="De Mita S."/>
            <person name="Krishnakumar V."/>
            <person name="Gundlach H."/>
            <person name="Zhou S."/>
            <person name="Mudge J."/>
            <person name="Bharti A.K."/>
            <person name="Murray J.D."/>
            <person name="Naoumkina M.A."/>
            <person name="Rosen B."/>
            <person name="Silverstein K.A."/>
            <person name="Tang H."/>
            <person name="Rombauts S."/>
            <person name="Zhao P.X."/>
            <person name="Zhou P."/>
            <person name="Barbe V."/>
            <person name="Bardou P."/>
            <person name="Bechner M."/>
            <person name="Bellec A."/>
            <person name="Berger A."/>
            <person name="Berges H."/>
            <person name="Bidwell S."/>
            <person name="Bisseling T."/>
            <person name="Choisne N."/>
            <person name="Couloux A."/>
            <person name="Denny R."/>
            <person name="Deshpande S."/>
            <person name="Dai X."/>
            <person name="Doyle J.J."/>
            <person name="Dudez A.M."/>
            <person name="Farmer A.D."/>
            <person name="Fouteau S."/>
            <person name="Franken C."/>
            <person name="Gibelin C."/>
            <person name="Gish J."/>
            <person name="Goldstein S."/>
            <person name="Gonzalez A.J."/>
            <person name="Green P.J."/>
            <person name="Hallab A."/>
            <person name="Hartog M."/>
            <person name="Hua A."/>
            <person name="Humphray S.J."/>
            <person name="Jeong D.H."/>
            <person name="Jing Y."/>
            <person name="Jocker A."/>
            <person name="Kenton S.M."/>
            <person name="Kim D.J."/>
            <person name="Klee K."/>
            <person name="Lai H."/>
            <person name="Lang C."/>
            <person name="Lin S."/>
            <person name="Macmil S.L."/>
            <person name="Magdelenat G."/>
            <person name="Matthews L."/>
            <person name="McCorrison J."/>
            <person name="Monaghan E.L."/>
            <person name="Mun J.H."/>
            <person name="Najar F.Z."/>
            <person name="Nicholson C."/>
            <person name="Noirot C."/>
            <person name="O'Bleness M."/>
            <person name="Paule C.R."/>
            <person name="Poulain J."/>
            <person name="Prion F."/>
            <person name="Qin B."/>
            <person name="Qu C."/>
            <person name="Retzel E.F."/>
            <person name="Riddle C."/>
            <person name="Sallet E."/>
            <person name="Samain S."/>
            <person name="Samson N."/>
            <person name="Sanders I."/>
            <person name="Saurat O."/>
            <person name="Scarpelli C."/>
            <person name="Schiex T."/>
            <person name="Segurens B."/>
            <person name="Severin A.J."/>
            <person name="Sherrier D.J."/>
            <person name="Shi R."/>
            <person name="Sims S."/>
            <person name="Singer S.R."/>
            <person name="Sinharoy S."/>
            <person name="Sterck L."/>
            <person name="Viollet A."/>
            <person name="Wang B.B."/>
            <person name="Wang K."/>
            <person name="Wang M."/>
            <person name="Wang X."/>
            <person name="Warfsmann J."/>
            <person name="Weissenbach J."/>
            <person name="White D.D."/>
            <person name="White J.D."/>
            <person name="Wiley G.B."/>
            <person name="Wincker P."/>
            <person name="Xing Y."/>
            <person name="Yang L."/>
            <person name="Yao Z."/>
            <person name="Ying F."/>
            <person name="Zhai J."/>
            <person name="Zhou L."/>
            <person name="Zuber A."/>
            <person name="Denarie J."/>
            <person name="Dixon R.A."/>
            <person name="May G.D."/>
            <person name="Schwartz D.C."/>
            <person name="Rogers J."/>
            <person name="Quetier F."/>
            <person name="Town C.D."/>
            <person name="Roe B.A."/>
        </authorList>
    </citation>
    <scope>NUCLEOTIDE SEQUENCE [LARGE SCALE GENOMIC DNA]</scope>
    <source>
        <strain evidence="1">A17</strain>
        <strain evidence="2 3">cv. Jemalong A17</strain>
    </source>
</reference>
<sequence length="96" mass="10653">MDGNNTLRTSSTGTGGTRIGAAIRFDYNNTSTSEKNNYSIRPPSFNGDAANHIIEVDDNRWDIIVDGVSFPIDSEGMVVDIKSLTEVQRNIYIKRQ</sequence>
<reference evidence="1 3" key="2">
    <citation type="journal article" date="2014" name="BMC Genomics">
        <title>An improved genome release (version Mt4.0) for the model legume Medicago truncatula.</title>
        <authorList>
            <person name="Tang H."/>
            <person name="Krishnakumar V."/>
            <person name="Bidwell S."/>
            <person name="Rosen B."/>
            <person name="Chan A."/>
            <person name="Zhou S."/>
            <person name="Gentzbittel L."/>
            <person name="Childs K.L."/>
            <person name="Yandell M."/>
            <person name="Gundlach H."/>
            <person name="Mayer K.F."/>
            <person name="Schwartz D.C."/>
            <person name="Town C.D."/>
        </authorList>
    </citation>
    <scope>GENOME REANNOTATION</scope>
    <source>
        <strain evidence="1">A17</strain>
        <strain evidence="2 3">cv. Jemalong A17</strain>
    </source>
</reference>
<evidence type="ECO:0000313" key="1">
    <source>
        <dbReference type="EMBL" id="KEH17136.1"/>
    </source>
</evidence>
<dbReference type="EMBL" id="KL402765">
    <property type="protein sequence ID" value="KEH17136.1"/>
    <property type="molecule type" value="Genomic_DNA"/>
</dbReference>
<protein>
    <submittedName>
        <fullName evidence="1 2">Uncharacterized protein</fullName>
    </submittedName>
</protein>
<evidence type="ECO:0000313" key="2">
    <source>
        <dbReference type="EnsemblPlants" id="KEH17136"/>
    </source>
</evidence>
<gene>
    <name evidence="1" type="ORF">MTR_0040s0040</name>
</gene>
<dbReference type="EnsemblPlants" id="KEH17136">
    <property type="protein sequence ID" value="KEH17136"/>
    <property type="gene ID" value="MTR_0040s0040"/>
</dbReference>
<accession>A0A072TIU7</accession>
<name>A0A072TIU7_MEDTR</name>